<organism evidence="1 2">
    <name type="scientific">Bacillus coahuilensis p1.1.43</name>
    <dbReference type="NCBI Taxonomy" id="1150625"/>
    <lineage>
        <taxon>Bacteria</taxon>
        <taxon>Bacillati</taxon>
        <taxon>Bacillota</taxon>
        <taxon>Bacilli</taxon>
        <taxon>Bacillales</taxon>
        <taxon>Bacillaceae</taxon>
        <taxon>Bacillus</taxon>
    </lineage>
</organism>
<name>A0A147K654_9BACI</name>
<protein>
    <submittedName>
        <fullName evidence="1">Uncharacterized protein</fullName>
    </submittedName>
</protein>
<proteinExistence type="predicted"/>
<sequence length="71" mass="8453">MIEMTKMLENWQVHNTLVHVVYVIPKVGRQNFSGRILNFSFLEENILFYNDDQKSVMSLTHHQIESIDPFE</sequence>
<evidence type="ECO:0000313" key="1">
    <source>
        <dbReference type="EMBL" id="KUP05310.1"/>
    </source>
</evidence>
<reference evidence="1 2" key="1">
    <citation type="journal article" date="2016" name="Front. Microbiol.">
        <title>Microevolution Analysis of Bacillus coahuilensis Unveils Differences in Phosphorus Acquisition Strategies and Their Regulation.</title>
        <authorList>
            <person name="Gomez-Lunar Z."/>
            <person name="Hernandez-Gonzalez I."/>
            <person name="Rodriguez-Torres M.D."/>
            <person name="Souza V."/>
            <person name="Olmedo-Alvarez G."/>
        </authorList>
    </citation>
    <scope>NUCLEOTIDE SEQUENCE [LARGE SCALE GENOMIC DNA]</scope>
    <source>
        <strain evidence="2">p1.1.43</strain>
    </source>
</reference>
<evidence type="ECO:0000313" key="2">
    <source>
        <dbReference type="Proteomes" id="UP000074108"/>
    </source>
</evidence>
<gene>
    <name evidence="1" type="ORF">Q75_12315</name>
</gene>
<keyword evidence="2" id="KW-1185">Reference proteome</keyword>
<dbReference type="OrthoDB" id="2882638at2"/>
<dbReference type="AlphaFoldDB" id="A0A147K654"/>
<accession>A0A147K654</accession>
<dbReference type="PATRIC" id="fig|1150625.3.peg.2593"/>
<comment type="caution">
    <text evidence="1">The sequence shown here is derived from an EMBL/GenBank/DDBJ whole genome shotgun (WGS) entry which is preliminary data.</text>
</comment>
<dbReference type="EMBL" id="LDYG01000039">
    <property type="protein sequence ID" value="KUP05310.1"/>
    <property type="molecule type" value="Genomic_DNA"/>
</dbReference>
<dbReference type="RefSeq" id="WP_010170247.1">
    <property type="nucleotide sequence ID" value="NZ_LDYG01000039.1"/>
</dbReference>
<dbReference type="Proteomes" id="UP000074108">
    <property type="component" value="Unassembled WGS sequence"/>
</dbReference>